<keyword evidence="2" id="KW-0614">Plasmid</keyword>
<keyword evidence="1" id="KW-0812">Transmembrane</keyword>
<evidence type="ECO:0000313" key="2">
    <source>
        <dbReference type="EMBL" id="KJY59637.1"/>
    </source>
</evidence>
<accession>A0A0F4LLC0</accession>
<dbReference type="Proteomes" id="UP000033682">
    <property type="component" value="Unassembled WGS sequence"/>
</dbReference>
<keyword evidence="3" id="KW-1185">Reference proteome</keyword>
<dbReference type="PATRIC" id="fig|303541.3.peg.40"/>
<evidence type="ECO:0000256" key="1">
    <source>
        <dbReference type="SAM" id="Phobius"/>
    </source>
</evidence>
<feature type="transmembrane region" description="Helical" evidence="1">
    <location>
        <begin position="53"/>
        <end position="73"/>
    </location>
</feature>
<feature type="transmembrane region" description="Helical" evidence="1">
    <location>
        <begin position="246"/>
        <end position="266"/>
    </location>
</feature>
<keyword evidence="1" id="KW-1133">Transmembrane helix</keyword>
<geneLocation type="plasmid" evidence="2">
    <name>pHma11p1</name>
</geneLocation>
<protein>
    <submittedName>
        <fullName evidence="2">Uncharacterized protein</fullName>
    </submittedName>
</protein>
<feature type="transmembrane region" description="Helical" evidence="1">
    <location>
        <begin position="183"/>
        <end position="203"/>
    </location>
</feature>
<sequence>MDFNLMTSLLLTLRYLLIFWVIPVVSILALTYISRSSEKALGSTIIGPKSEIYFGYLGVIVHELSHMIMCIIFNHRIVSFKLLVMPWNLDEQTQSPSLGYVNHSYATNSAYQSLGNAFIGTAPIYGCTAALYFIYKYLTPNFYNLLRKSIENLLNNPSSFSISSVINFFQEWISLFNLDFKTIGVSIVVFYLVVNITLTGFDLSTKDLQGSYKAAKALLIIMAIIFFGIAILKLNFLIDNLLLKVAMWILAMLLLSLLNSLAINLLSRIVHFYLS</sequence>
<dbReference type="HOGENOM" id="CLU_080089_1_0_9"/>
<organism evidence="2 3">
    <name type="scientific">Lactobacillus apis</name>
    <dbReference type="NCBI Taxonomy" id="303541"/>
    <lineage>
        <taxon>Bacteria</taxon>
        <taxon>Bacillati</taxon>
        <taxon>Bacillota</taxon>
        <taxon>Bacilli</taxon>
        <taxon>Lactobacillales</taxon>
        <taxon>Lactobacillaceae</taxon>
        <taxon>Lactobacillus</taxon>
    </lineage>
</organism>
<evidence type="ECO:0000313" key="3">
    <source>
        <dbReference type="Proteomes" id="UP000033682"/>
    </source>
</evidence>
<feature type="transmembrane region" description="Helical" evidence="1">
    <location>
        <begin position="215"/>
        <end position="234"/>
    </location>
</feature>
<comment type="caution">
    <text evidence="2">The sequence shown here is derived from an EMBL/GenBank/DDBJ whole genome shotgun (WGS) entry which is preliminary data.</text>
</comment>
<gene>
    <name evidence="2" type="ORF">JF72_14690</name>
</gene>
<reference evidence="2 3" key="1">
    <citation type="submission" date="2015-01" db="EMBL/GenBank/DDBJ databases">
        <title>Comparative genomics of the lactic acid bacteria isolated from the honey bee gut.</title>
        <authorList>
            <person name="Ellegaard K.M."/>
            <person name="Tamarit D."/>
            <person name="Javelind E."/>
            <person name="Olofsson T."/>
            <person name="Andersson S.G."/>
            <person name="Vasquez A."/>
        </authorList>
    </citation>
    <scope>NUCLEOTIDE SEQUENCE [LARGE SCALE GENOMIC DNA]</scope>
    <source>
        <strain evidence="2 3">Hma11</strain>
        <plasmid evidence="2">pHma11p1</plasmid>
    </source>
</reference>
<dbReference type="EMBL" id="JXLG01000016">
    <property type="protein sequence ID" value="KJY59637.1"/>
    <property type="molecule type" value="Genomic_DNA"/>
</dbReference>
<dbReference type="AlphaFoldDB" id="A0A0F4LLC0"/>
<feature type="transmembrane region" description="Helical" evidence="1">
    <location>
        <begin position="114"/>
        <end position="135"/>
    </location>
</feature>
<keyword evidence="1" id="KW-0472">Membrane</keyword>
<proteinExistence type="predicted"/>
<dbReference type="RefSeq" id="WP_046308277.1">
    <property type="nucleotide sequence ID" value="NZ_KQ034005.1"/>
</dbReference>
<feature type="transmembrane region" description="Helical" evidence="1">
    <location>
        <begin position="12"/>
        <end position="33"/>
    </location>
</feature>
<name>A0A0F4LLC0_9LACO</name>